<feature type="transmembrane region" description="Helical" evidence="1">
    <location>
        <begin position="346"/>
        <end position="366"/>
    </location>
</feature>
<name>A0A6A8GEA5_9EURY</name>
<dbReference type="SUPFAM" id="SSF81442">
    <property type="entry name" value="Cytochrome c oxidase subunit I-like"/>
    <property type="match status" value="1"/>
</dbReference>
<dbReference type="Proteomes" id="UP000439022">
    <property type="component" value="Unassembled WGS sequence"/>
</dbReference>
<dbReference type="RefSeq" id="WP_151161807.1">
    <property type="nucleotide sequence ID" value="NZ_WKJO01000001.1"/>
</dbReference>
<feature type="transmembrane region" description="Helical" evidence="1">
    <location>
        <begin position="215"/>
        <end position="236"/>
    </location>
</feature>
<keyword evidence="1" id="KW-0472">Membrane</keyword>
<keyword evidence="3" id="KW-1185">Reference proteome</keyword>
<keyword evidence="1" id="KW-0812">Transmembrane</keyword>
<gene>
    <name evidence="2" type="ORF">GJR96_04310</name>
</gene>
<evidence type="ECO:0000313" key="3">
    <source>
        <dbReference type="Proteomes" id="UP000439022"/>
    </source>
</evidence>
<comment type="caution">
    <text evidence="2">The sequence shown here is derived from an EMBL/GenBank/DDBJ whole genome shotgun (WGS) entry which is preliminary data.</text>
</comment>
<organism evidence="2 3">
    <name type="scientific">Haloferax litoreum</name>
    <dbReference type="NCBI Taxonomy" id="2666140"/>
    <lineage>
        <taxon>Archaea</taxon>
        <taxon>Methanobacteriati</taxon>
        <taxon>Methanobacteriota</taxon>
        <taxon>Stenosarchaea group</taxon>
        <taxon>Halobacteria</taxon>
        <taxon>Halobacteriales</taxon>
        <taxon>Haloferacaceae</taxon>
        <taxon>Haloferax</taxon>
    </lineage>
</organism>
<feature type="transmembrane region" description="Helical" evidence="1">
    <location>
        <begin position="142"/>
        <end position="162"/>
    </location>
</feature>
<dbReference type="InterPro" id="IPR036927">
    <property type="entry name" value="Cyt_c_oxase-like_su1_sf"/>
</dbReference>
<feature type="transmembrane region" description="Helical" evidence="1">
    <location>
        <begin position="372"/>
        <end position="389"/>
    </location>
</feature>
<sequence length="396" mass="40832">MNPEAVSRWSRRHVAAGALFLVAWQAAVLFGAPHRTGVAFGLYGFVLHTVAGKGYSLVPSYFARQLVVPRAPPASLSLLSLGTVGLAAVPFPGVPAVVGVAGAVCWALGALVLVGALGWTVRDNVTGRQTGTGEPNADRRRVDRFANAFVPVVFGYLLAGAYETLAVTGGGPSLTGRGLAGAIHLLAAGVGVLLVFTVGFRLLPRFLVSYPPSALVAVVLPAGALGPTLVAGNLWGGTWFRLGAVAETLAIVGFAVAYVVLFVRSDRRRVGLYGPLLGVVLGVVGVSLGLHFAFVGVPTGGVTAHYRLNLTGFLGVTIVGIAYQFYPPAIGSFPGADDRTALASIWCLAVGVAVEASGSLAGVALVVTFGRLLAFVGACLYGYLLFGLFRERYGGR</sequence>
<reference evidence="2 3" key="1">
    <citation type="submission" date="2019-11" db="EMBL/GenBank/DDBJ databases">
        <title>Whole genome sequence of Haloferax sp. MBLA0076.</title>
        <authorList>
            <person name="Seo M.-J."/>
            <person name="Cho E.-S."/>
        </authorList>
    </citation>
    <scope>NUCLEOTIDE SEQUENCE [LARGE SCALE GENOMIC DNA]</scope>
    <source>
        <strain evidence="2 3">MBLA0076</strain>
    </source>
</reference>
<feature type="transmembrane region" description="Helical" evidence="1">
    <location>
        <begin position="74"/>
        <end position="91"/>
    </location>
</feature>
<dbReference type="EMBL" id="WKJO01000001">
    <property type="protein sequence ID" value="MRX21181.1"/>
    <property type="molecule type" value="Genomic_DNA"/>
</dbReference>
<feature type="transmembrane region" description="Helical" evidence="1">
    <location>
        <begin position="41"/>
        <end position="62"/>
    </location>
</feature>
<feature type="transmembrane region" description="Helical" evidence="1">
    <location>
        <begin position="242"/>
        <end position="263"/>
    </location>
</feature>
<evidence type="ECO:0008006" key="4">
    <source>
        <dbReference type="Google" id="ProtNLM"/>
    </source>
</evidence>
<feature type="transmembrane region" description="Helical" evidence="1">
    <location>
        <begin position="306"/>
        <end position="326"/>
    </location>
</feature>
<protein>
    <recommendedName>
        <fullName evidence="4">NnrS family protein</fullName>
    </recommendedName>
</protein>
<dbReference type="AlphaFoldDB" id="A0A6A8GEA5"/>
<feature type="transmembrane region" description="Helical" evidence="1">
    <location>
        <begin position="182"/>
        <end position="203"/>
    </location>
</feature>
<evidence type="ECO:0000256" key="1">
    <source>
        <dbReference type="SAM" id="Phobius"/>
    </source>
</evidence>
<feature type="transmembrane region" description="Helical" evidence="1">
    <location>
        <begin position="270"/>
        <end position="294"/>
    </location>
</feature>
<proteinExistence type="predicted"/>
<evidence type="ECO:0000313" key="2">
    <source>
        <dbReference type="EMBL" id="MRX21181.1"/>
    </source>
</evidence>
<keyword evidence="1" id="KW-1133">Transmembrane helix</keyword>
<feature type="transmembrane region" description="Helical" evidence="1">
    <location>
        <begin position="97"/>
        <end position="121"/>
    </location>
</feature>
<accession>A0A6A8GEA5</accession>